<evidence type="ECO:0000313" key="2">
    <source>
        <dbReference type="Proteomes" id="UP001066276"/>
    </source>
</evidence>
<comment type="caution">
    <text evidence="1">The sequence shown here is derived from an EMBL/GenBank/DDBJ whole genome shotgun (WGS) entry which is preliminary data.</text>
</comment>
<reference evidence="1" key="1">
    <citation type="journal article" date="2022" name="bioRxiv">
        <title>Sequencing and chromosome-scale assembly of the giantPleurodeles waltlgenome.</title>
        <authorList>
            <person name="Brown T."/>
            <person name="Elewa A."/>
            <person name="Iarovenko S."/>
            <person name="Subramanian E."/>
            <person name="Araus A.J."/>
            <person name="Petzold A."/>
            <person name="Susuki M."/>
            <person name="Suzuki K.-i.T."/>
            <person name="Hayashi T."/>
            <person name="Toyoda A."/>
            <person name="Oliveira C."/>
            <person name="Osipova E."/>
            <person name="Leigh N.D."/>
            <person name="Simon A."/>
            <person name="Yun M.H."/>
        </authorList>
    </citation>
    <scope>NUCLEOTIDE SEQUENCE</scope>
    <source>
        <strain evidence="1">20211129_DDA</strain>
        <tissue evidence="1">Liver</tissue>
    </source>
</reference>
<accession>A0AAV7S8W1</accession>
<dbReference type="EMBL" id="JANPWB010000008">
    <property type="protein sequence ID" value="KAJ1159673.1"/>
    <property type="molecule type" value="Genomic_DNA"/>
</dbReference>
<organism evidence="1 2">
    <name type="scientific">Pleurodeles waltl</name>
    <name type="common">Iberian ribbed newt</name>
    <dbReference type="NCBI Taxonomy" id="8319"/>
    <lineage>
        <taxon>Eukaryota</taxon>
        <taxon>Metazoa</taxon>
        <taxon>Chordata</taxon>
        <taxon>Craniata</taxon>
        <taxon>Vertebrata</taxon>
        <taxon>Euteleostomi</taxon>
        <taxon>Amphibia</taxon>
        <taxon>Batrachia</taxon>
        <taxon>Caudata</taxon>
        <taxon>Salamandroidea</taxon>
        <taxon>Salamandridae</taxon>
        <taxon>Pleurodelinae</taxon>
        <taxon>Pleurodeles</taxon>
    </lineage>
</organism>
<gene>
    <name evidence="1" type="ORF">NDU88_000178</name>
</gene>
<dbReference type="Proteomes" id="UP001066276">
    <property type="component" value="Chromosome 4_2"/>
</dbReference>
<evidence type="ECO:0000313" key="1">
    <source>
        <dbReference type="EMBL" id="KAJ1159673.1"/>
    </source>
</evidence>
<protein>
    <submittedName>
        <fullName evidence="1">Uncharacterized protein</fullName>
    </submittedName>
</protein>
<keyword evidence="2" id="KW-1185">Reference proteome</keyword>
<proteinExistence type="predicted"/>
<sequence>MLDARCSDILGGGDTTSFQLKMIYPLRRRLRREIRFMTEAVDRSALGLHGSCVLQSKRLLDVPLLGNRCKNTSKESKPSHASSIFQVPVVELLKGRSALMRLRANLFR</sequence>
<name>A0AAV7S8W1_PLEWA</name>
<dbReference type="AlphaFoldDB" id="A0AAV7S8W1"/>